<proteinExistence type="predicted"/>
<gene>
    <name evidence="1" type="ORF">UFOPK2938_00746</name>
</gene>
<reference evidence="1" key="1">
    <citation type="submission" date="2020-05" db="EMBL/GenBank/DDBJ databases">
        <authorList>
            <person name="Chiriac C."/>
            <person name="Salcher M."/>
            <person name="Ghai R."/>
            <person name="Kavagutti S V."/>
        </authorList>
    </citation>
    <scope>NUCLEOTIDE SEQUENCE</scope>
</reference>
<protein>
    <submittedName>
        <fullName evidence="1">Unannotated protein</fullName>
    </submittedName>
</protein>
<organism evidence="1">
    <name type="scientific">freshwater metagenome</name>
    <dbReference type="NCBI Taxonomy" id="449393"/>
    <lineage>
        <taxon>unclassified sequences</taxon>
        <taxon>metagenomes</taxon>
        <taxon>ecological metagenomes</taxon>
    </lineage>
</organism>
<dbReference type="EMBL" id="CAEZZX010000141">
    <property type="protein sequence ID" value="CAB4781373.1"/>
    <property type="molecule type" value="Genomic_DNA"/>
</dbReference>
<sequence length="106" mass="11709">MNADRVKEVGGDNSQTSLSQPLREQGCRLVCVASNRAQTIRTVMDRIHRCGDCQKDLRSTDIARRLVAANVLLTCLQGQPHGRSTVRIHTHTNKTSGDLSLQSFAH</sequence>
<name>A0A6J6WDZ1_9ZZZZ</name>
<accession>A0A6J6WDZ1</accession>
<dbReference type="AlphaFoldDB" id="A0A6J6WDZ1"/>
<evidence type="ECO:0000313" key="1">
    <source>
        <dbReference type="EMBL" id="CAB4781373.1"/>
    </source>
</evidence>